<dbReference type="SUPFAM" id="SSF102198">
    <property type="entry name" value="Putative cyclase"/>
    <property type="match status" value="2"/>
</dbReference>
<dbReference type="Gene3D" id="3.50.30.50">
    <property type="entry name" value="Putative cyclase"/>
    <property type="match status" value="2"/>
</dbReference>
<dbReference type="GO" id="GO:0004061">
    <property type="term" value="F:arylformamidase activity"/>
    <property type="evidence" value="ECO:0007669"/>
    <property type="project" value="InterPro"/>
</dbReference>
<dbReference type="InterPro" id="IPR037175">
    <property type="entry name" value="KFase_sf"/>
</dbReference>
<dbReference type="RefSeq" id="WP_173013265.1">
    <property type="nucleotide sequence ID" value="NZ_AP019860.1"/>
</dbReference>
<dbReference type="KEGG" id="uam:UABAM_02406"/>
<proteinExistence type="predicted"/>
<dbReference type="AlphaFoldDB" id="A0A5S9IM40"/>
<keyword evidence="2" id="KW-1185">Reference proteome</keyword>
<dbReference type="PANTHER" id="PTHR31118:SF12">
    <property type="entry name" value="CYCLASE-LIKE PROTEIN 2"/>
    <property type="match status" value="1"/>
</dbReference>
<organism evidence="1 2">
    <name type="scientific">Uabimicrobium amorphum</name>
    <dbReference type="NCBI Taxonomy" id="2596890"/>
    <lineage>
        <taxon>Bacteria</taxon>
        <taxon>Pseudomonadati</taxon>
        <taxon>Planctomycetota</taxon>
        <taxon>Candidatus Uabimicrobiia</taxon>
        <taxon>Candidatus Uabimicrobiales</taxon>
        <taxon>Candidatus Uabimicrobiaceae</taxon>
        <taxon>Candidatus Uabimicrobium</taxon>
    </lineage>
</organism>
<dbReference type="GO" id="GO:0019441">
    <property type="term" value="P:L-tryptophan catabolic process to kynurenine"/>
    <property type="evidence" value="ECO:0007669"/>
    <property type="project" value="InterPro"/>
</dbReference>
<evidence type="ECO:0000313" key="2">
    <source>
        <dbReference type="Proteomes" id="UP000326354"/>
    </source>
</evidence>
<accession>A0A5S9IM40</accession>
<protein>
    <submittedName>
        <fullName evidence="1">Cyclase</fullName>
    </submittedName>
</protein>
<dbReference type="Pfam" id="PF04199">
    <property type="entry name" value="Cyclase"/>
    <property type="match status" value="2"/>
</dbReference>
<name>A0A5S9IM40_UABAM</name>
<dbReference type="Proteomes" id="UP000326354">
    <property type="component" value="Chromosome"/>
</dbReference>
<dbReference type="PANTHER" id="PTHR31118">
    <property type="entry name" value="CYCLASE-LIKE PROTEIN 2"/>
    <property type="match status" value="1"/>
</dbReference>
<sequence>MNEQKSLRILSDAKWFDLTQSLSIFTPPWPGEMPLQVHFFKRLTGSFGGGQGANGQLIEWSNNTGTHLVGPRAFHSGCRAIADIPLSDVCGEGVVVDISDAVSDYSLYTPEMITERAEVKPGDILIINTGYHKYGYDQPDVKNEQAQGGIENKEFGYYLRHPGPSPEFFQWALDMKLKMIAVDCGSVEHPMNTNLRYMHAREFEKAEAKLKETHNKTWDECFPPDEYYEHTHTTIPKAGLLFAESLGGQLNELNNKRAWVMIQPIPFMEVESAWCRAVALQAPQDMSEQDFFTAMHDMTMLDLTLPFSVQTPQWANYEPLSVRYHKRVGGQYFGLGRNNAHCKASFHLATHMDGEKHFHAAGKTIGETPFEKWFGPGAVADISEFVSDTSVYTPEMIEKVVDVQKGDILVIKTGYHKYGWNSPDSSEFRYMIRHPGPSPDFAQWCIDKEINWLAVDCVAMEHPMNTIQRLWHPKTFEEANSKIKETYGKEWDEVYPLDQYYQDMHLNLFPKGIIHAENIGNQIAEMQSGRYFIACFIQKGMELASCWARFVAFKD</sequence>
<dbReference type="EMBL" id="AP019860">
    <property type="protein sequence ID" value="BBM84051.1"/>
    <property type="molecule type" value="Genomic_DNA"/>
</dbReference>
<evidence type="ECO:0000313" key="1">
    <source>
        <dbReference type="EMBL" id="BBM84051.1"/>
    </source>
</evidence>
<dbReference type="InterPro" id="IPR007325">
    <property type="entry name" value="KFase/CYL"/>
</dbReference>
<gene>
    <name evidence="1" type="ORF">UABAM_02406</name>
</gene>
<reference evidence="1 2" key="1">
    <citation type="submission" date="2019-08" db="EMBL/GenBank/DDBJ databases">
        <title>Complete genome sequence of Candidatus Uab amorphum.</title>
        <authorList>
            <person name="Shiratori T."/>
            <person name="Suzuki S."/>
            <person name="Kakizawa Y."/>
            <person name="Ishida K."/>
        </authorList>
    </citation>
    <scope>NUCLEOTIDE SEQUENCE [LARGE SCALE GENOMIC DNA]</scope>
    <source>
        <strain evidence="1 2">SRT547</strain>
    </source>
</reference>